<comment type="catalytic activity">
    <reaction evidence="5">
        <text>a 2'-deoxyribonucleoside 5'-diphosphate + [thioredoxin]-disulfide + H2O = a ribonucleoside 5'-diphosphate + [thioredoxin]-dithiol</text>
        <dbReference type="Rhea" id="RHEA:23252"/>
        <dbReference type="Rhea" id="RHEA-COMP:10698"/>
        <dbReference type="Rhea" id="RHEA-COMP:10700"/>
        <dbReference type="ChEBI" id="CHEBI:15377"/>
        <dbReference type="ChEBI" id="CHEBI:29950"/>
        <dbReference type="ChEBI" id="CHEBI:50058"/>
        <dbReference type="ChEBI" id="CHEBI:57930"/>
        <dbReference type="ChEBI" id="CHEBI:73316"/>
        <dbReference type="EC" id="1.17.4.1"/>
    </reaction>
</comment>
<protein>
    <recommendedName>
        <fullName evidence="2">ribonucleoside-diphosphate reductase</fullName>
        <ecNumber evidence="2">1.17.4.1</ecNumber>
    </recommendedName>
</protein>
<dbReference type="EC" id="1.17.4.1" evidence="2"/>
<evidence type="ECO:0000256" key="3">
    <source>
        <dbReference type="ARBA" id="ARBA00022634"/>
    </source>
</evidence>
<sequence>MRRSADTFDISFGGFNRGYAVTLGFYEDGTLGEVFISGGKSGEAVEAIARDGAVLLSLALQYGAQIENLASAITRDGQGQPSSIIGAVIDRLLPVARASNE</sequence>
<accession>A0A0E4BVY1</accession>
<dbReference type="EMBL" id="AP014685">
    <property type="protein sequence ID" value="BAR61282.1"/>
    <property type="molecule type" value="Genomic_DNA"/>
</dbReference>
<evidence type="ECO:0000259" key="6">
    <source>
        <dbReference type="Pfam" id="PF12637"/>
    </source>
</evidence>
<evidence type="ECO:0000313" key="7">
    <source>
        <dbReference type="EMBL" id="BAR61282.1"/>
    </source>
</evidence>
<evidence type="ECO:0000313" key="8">
    <source>
        <dbReference type="Proteomes" id="UP000063308"/>
    </source>
</evidence>
<feature type="domain" description="TSCPD" evidence="6">
    <location>
        <begin position="5"/>
        <end position="88"/>
    </location>
</feature>
<dbReference type="AlphaFoldDB" id="A0A0E4BVY1"/>
<proteinExistence type="inferred from homology"/>
<comment type="similarity">
    <text evidence="1">Belongs to the ribonucleoside diphosphate reductase class-2 family.</text>
</comment>
<evidence type="ECO:0000256" key="5">
    <source>
        <dbReference type="ARBA" id="ARBA00047754"/>
    </source>
</evidence>
<evidence type="ECO:0000256" key="4">
    <source>
        <dbReference type="ARBA" id="ARBA00022741"/>
    </source>
</evidence>
<evidence type="ECO:0000256" key="1">
    <source>
        <dbReference type="ARBA" id="ARBA00007405"/>
    </source>
</evidence>
<dbReference type="GO" id="GO:0071897">
    <property type="term" value="P:DNA biosynthetic process"/>
    <property type="evidence" value="ECO:0007669"/>
    <property type="project" value="UniProtKB-KW"/>
</dbReference>
<gene>
    <name evidence="7" type="ORF">NK6_8133</name>
</gene>
<keyword evidence="4" id="KW-0547">Nucleotide-binding</keyword>
<evidence type="ECO:0000256" key="2">
    <source>
        <dbReference type="ARBA" id="ARBA00012274"/>
    </source>
</evidence>
<dbReference type="Pfam" id="PF12637">
    <property type="entry name" value="TSCPD"/>
    <property type="match status" value="1"/>
</dbReference>
<dbReference type="Proteomes" id="UP000063308">
    <property type="component" value="Chromosome"/>
</dbReference>
<name>A0A0E4BVY1_9BRAD</name>
<keyword evidence="3" id="KW-0237">DNA synthesis</keyword>
<organism evidence="7 8">
    <name type="scientific">Bradyrhizobium diazoefficiens</name>
    <dbReference type="NCBI Taxonomy" id="1355477"/>
    <lineage>
        <taxon>Bacteria</taxon>
        <taxon>Pseudomonadati</taxon>
        <taxon>Pseudomonadota</taxon>
        <taxon>Alphaproteobacteria</taxon>
        <taxon>Hyphomicrobiales</taxon>
        <taxon>Nitrobacteraceae</taxon>
        <taxon>Bradyrhizobium</taxon>
    </lineage>
</organism>
<dbReference type="InterPro" id="IPR024434">
    <property type="entry name" value="TSCPD_dom"/>
</dbReference>
<dbReference type="GO" id="GO:0000166">
    <property type="term" value="F:nucleotide binding"/>
    <property type="evidence" value="ECO:0007669"/>
    <property type="project" value="UniProtKB-KW"/>
</dbReference>
<dbReference type="GO" id="GO:0004748">
    <property type="term" value="F:ribonucleoside-diphosphate reductase activity, thioredoxin disulfide as acceptor"/>
    <property type="evidence" value="ECO:0007669"/>
    <property type="project" value="UniProtKB-EC"/>
</dbReference>
<reference evidence="7 8" key="1">
    <citation type="submission" date="2014-11" db="EMBL/GenBank/DDBJ databases">
        <title>Symbiosis island explosion on the genome of extra-slow-growing strains of soybean bradyrhizobia with massive insertion sequences.</title>
        <authorList>
            <person name="Iida T."/>
            <person name="Minamisawa K."/>
        </authorList>
    </citation>
    <scope>NUCLEOTIDE SEQUENCE [LARGE SCALE GENOMIC DNA]</scope>
    <source>
        <strain evidence="7 8">NK6</strain>
    </source>
</reference>